<accession>A0A6A3AB57</accession>
<proteinExistence type="predicted"/>
<name>A0A6A3AB57_HIBSY</name>
<evidence type="ECO:0000313" key="3">
    <source>
        <dbReference type="EMBL" id="KAE8700957.1"/>
    </source>
</evidence>
<dbReference type="PANTHER" id="PTHR47186">
    <property type="entry name" value="LEUCINE-RICH REPEAT-CONTAINING PROTEIN 57"/>
    <property type="match status" value="1"/>
</dbReference>
<protein>
    <recommendedName>
        <fullName evidence="2">Disease resistance R13L4/SHOC-2-like LRR domain-containing protein</fullName>
    </recommendedName>
</protein>
<dbReference type="AlphaFoldDB" id="A0A6A3AB57"/>
<evidence type="ECO:0000313" key="4">
    <source>
        <dbReference type="Proteomes" id="UP000436088"/>
    </source>
</evidence>
<dbReference type="Proteomes" id="UP000436088">
    <property type="component" value="Unassembled WGS sequence"/>
</dbReference>
<comment type="caution">
    <text evidence="3">The sequence shown here is derived from an EMBL/GenBank/DDBJ whole genome shotgun (WGS) entry which is preliminary data.</text>
</comment>
<gene>
    <name evidence="3" type="ORF">F3Y22_tig00110549pilonHSYRG00026</name>
</gene>
<organism evidence="3 4">
    <name type="scientific">Hibiscus syriacus</name>
    <name type="common">Rose of Sharon</name>
    <dbReference type="NCBI Taxonomy" id="106335"/>
    <lineage>
        <taxon>Eukaryota</taxon>
        <taxon>Viridiplantae</taxon>
        <taxon>Streptophyta</taxon>
        <taxon>Embryophyta</taxon>
        <taxon>Tracheophyta</taxon>
        <taxon>Spermatophyta</taxon>
        <taxon>Magnoliopsida</taxon>
        <taxon>eudicotyledons</taxon>
        <taxon>Gunneridae</taxon>
        <taxon>Pentapetalae</taxon>
        <taxon>rosids</taxon>
        <taxon>malvids</taxon>
        <taxon>Malvales</taxon>
        <taxon>Malvaceae</taxon>
        <taxon>Malvoideae</taxon>
        <taxon>Hibiscus</taxon>
    </lineage>
</organism>
<feature type="domain" description="Disease resistance R13L4/SHOC-2-like LRR" evidence="2">
    <location>
        <begin position="92"/>
        <end position="208"/>
    </location>
</feature>
<dbReference type="Gene3D" id="3.80.10.10">
    <property type="entry name" value="Ribonuclease Inhibitor"/>
    <property type="match status" value="1"/>
</dbReference>
<reference evidence="3" key="1">
    <citation type="submission" date="2019-09" db="EMBL/GenBank/DDBJ databases">
        <title>Draft genome information of white flower Hibiscus syriacus.</title>
        <authorList>
            <person name="Kim Y.-M."/>
        </authorList>
    </citation>
    <scope>NUCLEOTIDE SEQUENCE [LARGE SCALE GENOMIC DNA]</scope>
    <source>
        <strain evidence="3">YM2019G1</strain>
    </source>
</reference>
<dbReference type="EMBL" id="VEPZ02001025">
    <property type="protein sequence ID" value="KAE8700957.1"/>
    <property type="molecule type" value="Genomic_DNA"/>
</dbReference>
<dbReference type="SUPFAM" id="SSF52058">
    <property type="entry name" value="L domain-like"/>
    <property type="match status" value="1"/>
</dbReference>
<dbReference type="PANTHER" id="PTHR47186:SF54">
    <property type="entry name" value="DISEASE RESISTANCE RPP13-LIKE PROTEIN 4"/>
    <property type="match status" value="1"/>
</dbReference>
<evidence type="ECO:0000256" key="1">
    <source>
        <dbReference type="ARBA" id="ARBA00022737"/>
    </source>
</evidence>
<sequence length="212" mass="24691">MDFSTCNKACMVRSEGAVAPWFSKYLKGSDNDEANEESQNPKEQQEQEKLTVDLTLFNLSKQFSGLPKEWFAKMTTLKVLYMGKWETTAGRPRHIELENLKILYLRACHNLERLPDKMGLLKELIYLDLSECYLLVYVPRKLSELKKLDVLKGFVIVYTKNSCTLADLSKLEKLRKLSINVNTTNFNINDAKESLDKFKQLKKLRIAWRSRQ</sequence>
<keyword evidence="4" id="KW-1185">Reference proteome</keyword>
<dbReference type="InterPro" id="IPR055414">
    <property type="entry name" value="LRR_R13L4/SHOC2-like"/>
</dbReference>
<evidence type="ECO:0000259" key="2">
    <source>
        <dbReference type="Pfam" id="PF23598"/>
    </source>
</evidence>
<dbReference type="Pfam" id="PF23598">
    <property type="entry name" value="LRR_14"/>
    <property type="match status" value="1"/>
</dbReference>
<dbReference type="InterPro" id="IPR032675">
    <property type="entry name" value="LRR_dom_sf"/>
</dbReference>
<keyword evidence="1" id="KW-0677">Repeat</keyword>